<reference evidence="2 3" key="1">
    <citation type="submission" date="2016-03" db="EMBL/GenBank/DDBJ databases">
        <authorList>
            <person name="Ploux O."/>
        </authorList>
    </citation>
    <scope>NUCLEOTIDE SEQUENCE [LARGE SCALE GENOMIC DNA]</scope>
    <source>
        <strain evidence="2 3">R0</strain>
    </source>
</reference>
<dbReference type="OrthoDB" id="5290839at2"/>
<name>A0A150WJK9_BDEBC</name>
<dbReference type="Pfam" id="PF14394">
    <property type="entry name" value="DUF4423"/>
    <property type="match status" value="1"/>
</dbReference>
<keyword evidence="3" id="KW-1185">Reference proteome</keyword>
<accession>A0A150WJK9</accession>
<evidence type="ECO:0000259" key="1">
    <source>
        <dbReference type="Pfam" id="PF14394"/>
    </source>
</evidence>
<dbReference type="AlphaFoldDB" id="A0A150WJK9"/>
<dbReference type="NCBIfam" id="TIGR02147">
    <property type="entry name" value="Fsuc_second"/>
    <property type="match status" value="1"/>
</dbReference>
<organism evidence="2 3">
    <name type="scientific">Bdellovibrio bacteriovorus</name>
    <dbReference type="NCBI Taxonomy" id="959"/>
    <lineage>
        <taxon>Bacteria</taxon>
        <taxon>Pseudomonadati</taxon>
        <taxon>Bdellovibrionota</taxon>
        <taxon>Bdellovibrionia</taxon>
        <taxon>Bdellovibrionales</taxon>
        <taxon>Pseudobdellovibrionaceae</taxon>
        <taxon>Bdellovibrio</taxon>
    </lineage>
</organism>
<comment type="caution">
    <text evidence="2">The sequence shown here is derived from an EMBL/GenBank/DDBJ whole genome shotgun (WGS) entry which is preliminary data.</text>
</comment>
<protein>
    <recommendedName>
        <fullName evidence="1">DUF4423 domain-containing protein</fullName>
    </recommendedName>
</protein>
<dbReference type="InterPro" id="IPR011873">
    <property type="entry name" value="CHP02147"/>
</dbReference>
<dbReference type="RefSeq" id="WP_061835774.1">
    <property type="nucleotide sequence ID" value="NZ_LUKE01000003.1"/>
</dbReference>
<feature type="domain" description="DUF4423" evidence="1">
    <location>
        <begin position="107"/>
        <end position="265"/>
    </location>
</feature>
<dbReference type="InterPro" id="IPR025537">
    <property type="entry name" value="DUF4423"/>
</dbReference>
<proteinExistence type="predicted"/>
<dbReference type="Proteomes" id="UP000075320">
    <property type="component" value="Unassembled WGS sequence"/>
</dbReference>
<dbReference type="EMBL" id="LUKE01000003">
    <property type="protein sequence ID" value="KYG63880.1"/>
    <property type="molecule type" value="Genomic_DNA"/>
</dbReference>
<gene>
    <name evidence="2" type="ORF">AZI86_13765</name>
</gene>
<evidence type="ECO:0000313" key="2">
    <source>
        <dbReference type="EMBL" id="KYG63880.1"/>
    </source>
</evidence>
<evidence type="ECO:0000313" key="3">
    <source>
        <dbReference type="Proteomes" id="UP000075320"/>
    </source>
</evidence>
<sequence>MIWNFTDYRPYLVEKLGSEGSRTGLRKKLAEAIGVHTTFVSQVLKEKGDFSLEQGESINGFLSHTYDEGEYFLLLLMKDRAGTRELKKRFQDKIEAQRKERLNIKKRLEVQTEISAADRERFYSNPYYGAIHVLIPIPEFRRVEKIAEALKLSREQVQDMVDFMIKIGLLSEKNGELVSGSQHMHLGNDSSTILKHHSNWRLHALQNLRFVQPENIHYSACLSLSREDAFKIKELLLAELKNHMKIVEKSPEEVAYVYNFDFYPLLGK</sequence>